<sequence>KIKKIIRSNKNLREFSAFRGEKFFITKWPTKDTPIRSFLPTGQAKNTKRTIRELEKFREFSAFRGEKFFITKWPTKDMDLLNIAHEGHEVH</sequence>
<accession>A0A235BXD4</accession>
<gene>
    <name evidence="1" type="ORF">CH333_02170</name>
</gene>
<dbReference type="EMBL" id="NOZQ01000040">
    <property type="protein sequence ID" value="OYD17013.1"/>
    <property type="molecule type" value="Genomic_DNA"/>
</dbReference>
<feature type="non-terminal residue" evidence="1">
    <location>
        <position position="1"/>
    </location>
</feature>
<organism evidence="1 2">
    <name type="scientific">candidate division WOR-3 bacterium JGI_Cruoil_03_44_89</name>
    <dbReference type="NCBI Taxonomy" id="1973748"/>
    <lineage>
        <taxon>Bacteria</taxon>
        <taxon>Bacteria division WOR-3</taxon>
    </lineage>
</organism>
<dbReference type="Proteomes" id="UP000215215">
    <property type="component" value="Unassembled WGS sequence"/>
</dbReference>
<name>A0A235BXD4_UNCW3</name>
<comment type="caution">
    <text evidence="1">The sequence shown here is derived from an EMBL/GenBank/DDBJ whole genome shotgun (WGS) entry which is preliminary data.</text>
</comment>
<dbReference type="AlphaFoldDB" id="A0A235BXD4"/>
<evidence type="ECO:0000313" key="1">
    <source>
        <dbReference type="EMBL" id="OYD17013.1"/>
    </source>
</evidence>
<evidence type="ECO:0000313" key="2">
    <source>
        <dbReference type="Proteomes" id="UP000215215"/>
    </source>
</evidence>
<proteinExistence type="predicted"/>
<protein>
    <submittedName>
        <fullName evidence="1">Uncharacterized protein</fullName>
    </submittedName>
</protein>
<reference evidence="1 2" key="1">
    <citation type="submission" date="2017-07" db="EMBL/GenBank/DDBJ databases">
        <title>Recovery of genomes from metagenomes via a dereplication, aggregation, and scoring strategy.</title>
        <authorList>
            <person name="Sieber C.M."/>
            <person name="Probst A.J."/>
            <person name="Sharrar A."/>
            <person name="Thomas B.C."/>
            <person name="Hess M."/>
            <person name="Tringe S.G."/>
            <person name="Banfield J.F."/>
        </authorList>
    </citation>
    <scope>NUCLEOTIDE SEQUENCE [LARGE SCALE GENOMIC DNA]</scope>
    <source>
        <strain evidence="1">JGI_Cruoil_03_44_89</strain>
    </source>
</reference>